<gene>
    <name evidence="3" type="ORF">Dace_1860</name>
</gene>
<dbReference type="AlphaFoldDB" id="Q1K1J2"/>
<keyword evidence="2" id="KW-0732">Signal</keyword>
<dbReference type="SUPFAM" id="SSF56935">
    <property type="entry name" value="Porins"/>
    <property type="match status" value="1"/>
</dbReference>
<evidence type="ECO:0000313" key="3">
    <source>
        <dbReference type="EMBL" id="EAT16396.1"/>
    </source>
</evidence>
<dbReference type="OrthoDB" id="5405181at2"/>
<dbReference type="RefSeq" id="WP_005999027.1">
    <property type="nucleotide sequence ID" value="NZ_AAEW02000005.1"/>
</dbReference>
<evidence type="ECO:0000256" key="2">
    <source>
        <dbReference type="SAM" id="SignalP"/>
    </source>
</evidence>
<proteinExistence type="predicted"/>
<protein>
    <recommendedName>
        <fullName evidence="5">TIGR03016 family PEP-CTERM system-associated outer membrane protein</fullName>
    </recommendedName>
</protein>
<organism evidence="3 4">
    <name type="scientific">Desulfuromonas acetoxidans (strain DSM 684 / 11070)</name>
    <dbReference type="NCBI Taxonomy" id="281689"/>
    <lineage>
        <taxon>Bacteria</taxon>
        <taxon>Pseudomonadati</taxon>
        <taxon>Thermodesulfobacteriota</taxon>
        <taxon>Desulfuromonadia</taxon>
        <taxon>Desulfuromonadales</taxon>
        <taxon>Desulfuromonadaceae</taxon>
        <taxon>Desulfuromonas</taxon>
    </lineage>
</organism>
<evidence type="ECO:0008006" key="5">
    <source>
        <dbReference type="Google" id="ProtNLM"/>
    </source>
</evidence>
<evidence type="ECO:0000256" key="1">
    <source>
        <dbReference type="SAM" id="MobiDB-lite"/>
    </source>
</evidence>
<reference evidence="3" key="1">
    <citation type="submission" date="2006-05" db="EMBL/GenBank/DDBJ databases">
        <title>Annotation of the draft genome assembly of Desulfuromonas acetoxidans DSM 684.</title>
        <authorList>
            <consortium name="US DOE Joint Genome Institute (JGI-ORNL)"/>
            <person name="Larimer F."/>
            <person name="Land M."/>
            <person name="Hauser L."/>
        </authorList>
    </citation>
    <scope>NUCLEOTIDE SEQUENCE [LARGE SCALE GENOMIC DNA]</scope>
    <source>
        <strain evidence="3">DSM 684</strain>
    </source>
</reference>
<dbReference type="Proteomes" id="UP000005695">
    <property type="component" value="Unassembled WGS sequence"/>
</dbReference>
<feature type="compositionally biased region" description="Polar residues" evidence="1">
    <location>
        <begin position="248"/>
        <end position="260"/>
    </location>
</feature>
<evidence type="ECO:0000313" key="4">
    <source>
        <dbReference type="Proteomes" id="UP000005695"/>
    </source>
</evidence>
<dbReference type="EMBL" id="AAEW02000005">
    <property type="protein sequence ID" value="EAT16396.1"/>
    <property type="molecule type" value="Genomic_DNA"/>
</dbReference>
<name>Q1K1J2_DESA6</name>
<comment type="caution">
    <text evidence="3">The sequence shown here is derived from an EMBL/GenBank/DDBJ whole genome shotgun (WGS) entry which is preliminary data.</text>
</comment>
<sequence length="679" mass="76654">MSLLQGIKKTVASLSLALLFAVEAASSPLHLTGNWSQPYGDDSDQWKLGQSYNLDLSNDLTSALRMSANMRYTTNKKKDSADTETLSPSVLIGLNNDLFNLSLNGMENRRKVEDEPTTINRSWSTTFISSLDERYWPQLRLNYSQNTTTDDASPKTSDQQSDIFDSSLKYKWRFLSFLYDFTNSIDTNKIEDTENENTNHSARIQWQDTYWNNRLSVIASHKYSHDKNTITATSGSSQISRPLLPSAGITSLDDTPSNDPLASEPALIDNDLFTPTGVELLQPTETVNVGVQINLESFNELVFYLDREIDATTQSRLSWSFYGSLNNDDWSPVTTPTTIIYSVEDGRTLVTVEFPSAVENLRYIKAVVTSTAGVSTAFITEIDVNQLVTLAPGDSSLTTLTRTHLSQGSISFRPWDQWNLGYTFNRNDTDSDSRSQSLQFNQTLNSALNLNRYFALSMSVTETTDDIEDQDTIKNRSYALSYRATPLNSLSFSLGGTRTEHFIDSSLNSRSDTLNSHLSATLFPDLTAGLSANWTRSQDKENNEETTNWDYRFDIAARFTDSFNLSASYTYRDNDDGSSDNNYEINTVYRPSTYISLTTGYKRNDATDNLYSTLNFRLTRKIQTDFRYAYLKADTTVQSASFNLTWNLSTIFNLRQSLAWADDGEEQTWSGLTTLNYNF</sequence>
<accession>Q1K1J2</accession>
<feature type="compositionally biased region" description="Polar residues" evidence="1">
    <location>
        <begin position="229"/>
        <end position="240"/>
    </location>
</feature>
<keyword evidence="4" id="KW-1185">Reference proteome</keyword>
<feature type="signal peptide" evidence="2">
    <location>
        <begin position="1"/>
        <end position="24"/>
    </location>
</feature>
<reference evidence="3" key="2">
    <citation type="submission" date="2006-05" db="EMBL/GenBank/DDBJ databases">
        <title>Sequencing of the draft genome and assembly of Desulfuromonas acetoxidans DSM 684.</title>
        <authorList>
            <consortium name="US DOE Joint Genome Institute (JGI-PGF)"/>
            <person name="Copeland A."/>
            <person name="Lucas S."/>
            <person name="Lapidus A."/>
            <person name="Barry K."/>
            <person name="Detter J.C."/>
            <person name="Glavina del Rio T."/>
            <person name="Hammon N."/>
            <person name="Israni S."/>
            <person name="Dalin E."/>
            <person name="Tice H."/>
            <person name="Bruce D."/>
            <person name="Pitluck S."/>
            <person name="Richardson P."/>
        </authorList>
    </citation>
    <scope>NUCLEOTIDE SEQUENCE [LARGE SCALE GENOMIC DNA]</scope>
    <source>
        <strain evidence="3">DSM 684</strain>
    </source>
</reference>
<feature type="chain" id="PRO_5004192681" description="TIGR03016 family PEP-CTERM system-associated outer membrane protein" evidence="2">
    <location>
        <begin position="25"/>
        <end position="679"/>
    </location>
</feature>
<feature type="region of interest" description="Disordered" evidence="1">
    <location>
        <begin position="229"/>
        <end position="261"/>
    </location>
</feature>